<dbReference type="PANTHER" id="PTHR35526">
    <property type="entry name" value="ANTI-SIGMA-F FACTOR RSBW-RELATED"/>
    <property type="match status" value="1"/>
</dbReference>
<dbReference type="InterPro" id="IPR050267">
    <property type="entry name" value="Anti-sigma-factor_SerPK"/>
</dbReference>
<gene>
    <name evidence="3" type="ORF">GPA10_01760</name>
</gene>
<dbReference type="EMBL" id="WPNZ01000001">
    <property type="protein sequence ID" value="MVO83516.1"/>
    <property type="molecule type" value="Genomic_DNA"/>
</dbReference>
<dbReference type="InterPro" id="IPR036890">
    <property type="entry name" value="HATPase_C_sf"/>
</dbReference>
<keyword evidence="1" id="KW-0723">Serine/threonine-protein kinase</keyword>
<keyword evidence="3" id="KW-0067">ATP-binding</keyword>
<sequence>MTRRARIAVSGDPTAVAFARDRVTNQIQAWGVQLGEEKLNAVELVASELITNAVVHAGGLITIGLYLDEDRLLLVVHDSSPEPPSRQITTENDEGGRGLVLVEFLATRHGWEPTAHGKKVWAEFVVPVSVPAARGGLLHERLRAAAPQTFVHVMPERFALAPGM</sequence>
<evidence type="ECO:0000259" key="2">
    <source>
        <dbReference type="Pfam" id="PF13581"/>
    </source>
</evidence>
<comment type="caution">
    <text evidence="3">The sequence shown here is derived from an EMBL/GenBank/DDBJ whole genome shotgun (WGS) entry which is preliminary data.</text>
</comment>
<dbReference type="Proteomes" id="UP000483802">
    <property type="component" value="Unassembled WGS sequence"/>
</dbReference>
<dbReference type="GO" id="GO:0004674">
    <property type="term" value="F:protein serine/threonine kinase activity"/>
    <property type="evidence" value="ECO:0007669"/>
    <property type="project" value="UniProtKB-KW"/>
</dbReference>
<evidence type="ECO:0000256" key="1">
    <source>
        <dbReference type="ARBA" id="ARBA00022527"/>
    </source>
</evidence>
<dbReference type="Gene3D" id="3.30.565.10">
    <property type="entry name" value="Histidine kinase-like ATPase, C-terminal domain"/>
    <property type="match status" value="1"/>
</dbReference>
<protein>
    <submittedName>
        <fullName evidence="3">ATP-binding protein</fullName>
    </submittedName>
</protein>
<keyword evidence="1" id="KW-0418">Kinase</keyword>
<dbReference type="GO" id="GO:0005524">
    <property type="term" value="F:ATP binding"/>
    <property type="evidence" value="ECO:0007669"/>
    <property type="project" value="UniProtKB-KW"/>
</dbReference>
<accession>A0A6L6WT20</accession>
<name>A0A6L6WT20_9ACTN</name>
<keyword evidence="1" id="KW-0808">Transferase</keyword>
<dbReference type="RefSeq" id="WP_157163905.1">
    <property type="nucleotide sequence ID" value="NZ_WPNZ01000001.1"/>
</dbReference>
<keyword evidence="4" id="KW-1185">Reference proteome</keyword>
<reference evidence="3 4" key="1">
    <citation type="submission" date="2019-11" db="EMBL/GenBank/DDBJ databases">
        <title>Streptomyces typhae sp. nov., a novel endophytic actinomycete isolated from the root of cattail pollen (Typha angustifolia L.).</title>
        <authorList>
            <person name="Peng C."/>
        </authorList>
    </citation>
    <scope>NUCLEOTIDE SEQUENCE [LARGE SCALE GENOMIC DNA]</scope>
    <source>
        <strain evidence="4">p1417</strain>
    </source>
</reference>
<feature type="domain" description="Histidine kinase/HSP90-like ATPase" evidence="2">
    <location>
        <begin position="11"/>
        <end position="122"/>
    </location>
</feature>
<organism evidence="3 4">
    <name type="scientific">Streptomyces typhae</name>
    <dbReference type="NCBI Taxonomy" id="2681492"/>
    <lineage>
        <taxon>Bacteria</taxon>
        <taxon>Bacillati</taxon>
        <taxon>Actinomycetota</taxon>
        <taxon>Actinomycetes</taxon>
        <taxon>Kitasatosporales</taxon>
        <taxon>Streptomycetaceae</taxon>
        <taxon>Streptomyces</taxon>
    </lineage>
</organism>
<dbReference type="PANTHER" id="PTHR35526:SF3">
    <property type="entry name" value="ANTI-SIGMA-F FACTOR RSBW"/>
    <property type="match status" value="1"/>
</dbReference>
<dbReference type="InterPro" id="IPR003594">
    <property type="entry name" value="HATPase_dom"/>
</dbReference>
<proteinExistence type="predicted"/>
<evidence type="ECO:0000313" key="3">
    <source>
        <dbReference type="EMBL" id="MVO83516.1"/>
    </source>
</evidence>
<dbReference type="SUPFAM" id="SSF55874">
    <property type="entry name" value="ATPase domain of HSP90 chaperone/DNA topoisomerase II/histidine kinase"/>
    <property type="match status" value="1"/>
</dbReference>
<dbReference type="AlphaFoldDB" id="A0A6L6WT20"/>
<dbReference type="CDD" id="cd16936">
    <property type="entry name" value="HATPase_RsbW-like"/>
    <property type="match status" value="1"/>
</dbReference>
<evidence type="ECO:0000313" key="4">
    <source>
        <dbReference type="Proteomes" id="UP000483802"/>
    </source>
</evidence>
<keyword evidence="3" id="KW-0547">Nucleotide-binding</keyword>
<dbReference type="Pfam" id="PF13581">
    <property type="entry name" value="HATPase_c_2"/>
    <property type="match status" value="1"/>
</dbReference>